<name>A0A1C4AG11_BACMY</name>
<dbReference type="RefSeq" id="WP_002162339.1">
    <property type="nucleotide sequence ID" value="NZ_CP035975.1"/>
</dbReference>
<reference evidence="1 2" key="1">
    <citation type="submission" date="2016-08" db="EMBL/GenBank/DDBJ databases">
        <authorList>
            <person name="Seilhamer J.J."/>
        </authorList>
    </citation>
    <scope>NUCLEOTIDE SEQUENCE [LARGE SCALE GENOMIC DNA]</scope>
    <source>
        <strain evidence="1 2">SDA_GO95</strain>
    </source>
</reference>
<accession>A0A1C4AG11</accession>
<dbReference type="AlphaFoldDB" id="A0A1C4AG11"/>
<dbReference type="Proteomes" id="UP000195696">
    <property type="component" value="Unassembled WGS sequence"/>
</dbReference>
<gene>
    <name evidence="1" type="ORF">BWGO95_03241</name>
</gene>
<organism evidence="1 2">
    <name type="scientific">Bacillus mycoides</name>
    <dbReference type="NCBI Taxonomy" id="1405"/>
    <lineage>
        <taxon>Bacteria</taxon>
        <taxon>Bacillati</taxon>
        <taxon>Bacillota</taxon>
        <taxon>Bacilli</taxon>
        <taxon>Bacillales</taxon>
        <taxon>Bacillaceae</taxon>
        <taxon>Bacillus</taxon>
        <taxon>Bacillus cereus group</taxon>
    </lineage>
</organism>
<dbReference type="EMBL" id="FMAK01000037">
    <property type="protein sequence ID" value="SCB69089.1"/>
    <property type="molecule type" value="Genomic_DNA"/>
</dbReference>
<proteinExistence type="predicted"/>
<evidence type="ECO:0000313" key="2">
    <source>
        <dbReference type="Proteomes" id="UP000195696"/>
    </source>
</evidence>
<evidence type="ECO:0000313" key="1">
    <source>
        <dbReference type="EMBL" id="SCB69089.1"/>
    </source>
</evidence>
<protein>
    <submittedName>
        <fullName evidence="1">Uncharacterized protein</fullName>
    </submittedName>
</protein>
<sequence>MIVSNGIADIQTKKQAQELAIEMTKQALHEGAGLTWVRRRTAF</sequence>